<evidence type="ECO:0000256" key="1">
    <source>
        <dbReference type="SAM" id="SignalP"/>
    </source>
</evidence>
<evidence type="ECO:0000313" key="3">
    <source>
        <dbReference type="Proteomes" id="UP001367508"/>
    </source>
</evidence>
<proteinExistence type="predicted"/>
<protein>
    <submittedName>
        <fullName evidence="2">Uncharacterized protein</fullName>
    </submittedName>
</protein>
<dbReference type="Proteomes" id="UP001367508">
    <property type="component" value="Unassembled WGS sequence"/>
</dbReference>
<keyword evidence="1" id="KW-0732">Signal</keyword>
<sequence length="112" mass="12263">MRQNNKGGVANLVWTLLTLESGDAFFLSWPENEHKLGSLGTKFLPLLLLASDLFKESFSRDQRRPPPVPTLVSSSSFRAAALNLLPFLLSTLIIENSPLASSSPHPSLFGLE</sequence>
<dbReference type="EMBL" id="JAYMYQ010000008">
    <property type="protein sequence ID" value="KAK7316219.1"/>
    <property type="molecule type" value="Genomic_DNA"/>
</dbReference>
<accession>A0AAN9Q051</accession>
<feature type="chain" id="PRO_5042931542" evidence="1">
    <location>
        <begin position="25"/>
        <end position="112"/>
    </location>
</feature>
<organism evidence="2 3">
    <name type="scientific">Canavalia gladiata</name>
    <name type="common">Sword bean</name>
    <name type="synonym">Dolichos gladiatus</name>
    <dbReference type="NCBI Taxonomy" id="3824"/>
    <lineage>
        <taxon>Eukaryota</taxon>
        <taxon>Viridiplantae</taxon>
        <taxon>Streptophyta</taxon>
        <taxon>Embryophyta</taxon>
        <taxon>Tracheophyta</taxon>
        <taxon>Spermatophyta</taxon>
        <taxon>Magnoliopsida</taxon>
        <taxon>eudicotyledons</taxon>
        <taxon>Gunneridae</taxon>
        <taxon>Pentapetalae</taxon>
        <taxon>rosids</taxon>
        <taxon>fabids</taxon>
        <taxon>Fabales</taxon>
        <taxon>Fabaceae</taxon>
        <taxon>Papilionoideae</taxon>
        <taxon>50 kb inversion clade</taxon>
        <taxon>NPAAA clade</taxon>
        <taxon>indigoferoid/millettioid clade</taxon>
        <taxon>Phaseoleae</taxon>
        <taxon>Canavalia</taxon>
    </lineage>
</organism>
<reference evidence="2 3" key="1">
    <citation type="submission" date="2024-01" db="EMBL/GenBank/DDBJ databases">
        <title>The genomes of 5 underutilized Papilionoideae crops provide insights into root nodulation and disease resistanc.</title>
        <authorList>
            <person name="Jiang F."/>
        </authorList>
    </citation>
    <scope>NUCLEOTIDE SEQUENCE [LARGE SCALE GENOMIC DNA]</scope>
    <source>
        <strain evidence="2">LVBAO_FW01</strain>
        <tissue evidence="2">Leaves</tissue>
    </source>
</reference>
<keyword evidence="3" id="KW-1185">Reference proteome</keyword>
<gene>
    <name evidence="2" type="ORF">VNO77_35074</name>
</gene>
<evidence type="ECO:0000313" key="2">
    <source>
        <dbReference type="EMBL" id="KAK7316219.1"/>
    </source>
</evidence>
<name>A0AAN9Q051_CANGL</name>
<feature type="signal peptide" evidence="1">
    <location>
        <begin position="1"/>
        <end position="24"/>
    </location>
</feature>
<dbReference type="AlphaFoldDB" id="A0AAN9Q051"/>
<comment type="caution">
    <text evidence="2">The sequence shown here is derived from an EMBL/GenBank/DDBJ whole genome shotgun (WGS) entry which is preliminary data.</text>
</comment>